<dbReference type="FunFam" id="3.40.640.10:FF:000040">
    <property type="entry name" value="UDP-4-amino-4-deoxy-L-arabinose--oxoglutarate aminotransferase"/>
    <property type="match status" value="1"/>
</dbReference>
<evidence type="ECO:0000256" key="14">
    <source>
        <dbReference type="HAMAP-Rule" id="MF_01167"/>
    </source>
</evidence>
<evidence type="ECO:0000256" key="15">
    <source>
        <dbReference type="PIRSR" id="PIRSR000390-1"/>
    </source>
</evidence>
<dbReference type="InterPro" id="IPR015422">
    <property type="entry name" value="PyrdxlP-dep_Trfase_small"/>
</dbReference>
<evidence type="ECO:0000256" key="5">
    <source>
        <dbReference type="ARBA" id="ARBA00022679"/>
    </source>
</evidence>
<comment type="pathway">
    <text evidence="14">Bacterial outer membrane biogenesis; lipopolysaccharide biosynthesis.</text>
</comment>
<feature type="modified residue" description="N6-(pyridoxal phosphate)lysine" evidence="14 16">
    <location>
        <position position="182"/>
    </location>
</feature>
<dbReference type="Proteomes" id="UP000318370">
    <property type="component" value="Unassembled WGS sequence"/>
</dbReference>
<comment type="catalytic activity">
    <reaction evidence="10 14">
        <text>UDP-4-amino-4-deoxy-beta-L-arabinose + 2-oxoglutarate = UDP-beta-L-threo-pentopyranos-4-ulose + L-glutamate</text>
        <dbReference type="Rhea" id="RHEA:24710"/>
        <dbReference type="ChEBI" id="CHEBI:16810"/>
        <dbReference type="ChEBI" id="CHEBI:29985"/>
        <dbReference type="ChEBI" id="CHEBI:58708"/>
        <dbReference type="ChEBI" id="CHEBI:58710"/>
        <dbReference type="EC" id="2.6.1.87"/>
    </reaction>
</comment>
<evidence type="ECO:0000313" key="18">
    <source>
        <dbReference type="Proteomes" id="UP000318370"/>
    </source>
</evidence>
<evidence type="ECO:0000256" key="3">
    <source>
        <dbReference type="ARBA" id="ARBA00022556"/>
    </source>
</evidence>
<dbReference type="RefSeq" id="WP_142463790.1">
    <property type="nucleotide sequence ID" value="NZ_CABGHF010000034.1"/>
</dbReference>
<dbReference type="Gene3D" id="3.40.640.10">
    <property type="entry name" value="Type I PLP-dependent aspartate aminotransferase-like (Major domain)"/>
    <property type="match status" value="1"/>
</dbReference>
<dbReference type="GO" id="GO:0030170">
    <property type="term" value="F:pyridoxal phosphate binding"/>
    <property type="evidence" value="ECO:0007669"/>
    <property type="project" value="TreeGrafter"/>
</dbReference>
<protein>
    <recommendedName>
        <fullName evidence="14">UDP-4-amino-4-deoxy-L-arabinose--oxoglutarate aminotransferase</fullName>
        <ecNumber evidence="14">2.6.1.87</ecNumber>
    </recommendedName>
    <alternativeName>
        <fullName evidence="14">UDP-(beta-L-threo-pentapyranosyl-4''-ulose diphosphate) aminotransferase</fullName>
        <shortName evidence="14">UDP-Ara4O aminotransferase</shortName>
    </alternativeName>
    <alternativeName>
        <fullName evidence="14">UDP-4-amino-4-deoxy-L-arabinose aminotransferase</fullName>
    </alternativeName>
</protein>
<dbReference type="AlphaFoldDB" id="A0A564MT32"/>
<comment type="function">
    <text evidence="11 14">Catalyzes the conversion of UDP-4-keto-arabinose (UDP-Ara4O) to UDP-4-amino-4-deoxy-L-arabinose (UDP-L-Ara4N). The modified arabinose is attached to lipid A and is required for resistance to polymyxin and cationic antimicrobial peptides.</text>
</comment>
<name>A0A564MT32_9ENTR</name>
<dbReference type="UniPathway" id="UPA00030"/>
<dbReference type="EC" id="2.6.1.87" evidence="14"/>
<evidence type="ECO:0000256" key="4">
    <source>
        <dbReference type="ARBA" id="ARBA00022576"/>
    </source>
</evidence>
<organism evidence="17 18">
    <name type="scientific">Klebsiella spallanzanii</name>
    <dbReference type="NCBI Taxonomy" id="2587528"/>
    <lineage>
        <taxon>Bacteria</taxon>
        <taxon>Pseudomonadati</taxon>
        <taxon>Pseudomonadota</taxon>
        <taxon>Gammaproteobacteria</taxon>
        <taxon>Enterobacterales</taxon>
        <taxon>Enterobacteriaceae</taxon>
        <taxon>Klebsiella/Raoultella group</taxon>
        <taxon>Klebsiella</taxon>
    </lineage>
</organism>
<dbReference type="PIRSF" id="PIRSF000390">
    <property type="entry name" value="PLP_StrS"/>
    <property type="match status" value="1"/>
</dbReference>
<proteinExistence type="inferred from homology"/>
<keyword evidence="4 14" id="KW-0032">Aminotransferase</keyword>
<dbReference type="InterPro" id="IPR000653">
    <property type="entry name" value="DegT/StrS_aminotransferase"/>
</dbReference>
<dbReference type="GO" id="GO:0016020">
    <property type="term" value="C:membrane"/>
    <property type="evidence" value="ECO:0007669"/>
    <property type="project" value="GOC"/>
</dbReference>
<comment type="subunit">
    <text evidence="14">Homodimer.</text>
</comment>
<evidence type="ECO:0000256" key="10">
    <source>
        <dbReference type="ARBA" id="ARBA00050493"/>
    </source>
</evidence>
<dbReference type="PANTHER" id="PTHR30244">
    <property type="entry name" value="TRANSAMINASE"/>
    <property type="match status" value="1"/>
</dbReference>
<dbReference type="HAMAP" id="MF_01167">
    <property type="entry name" value="ArnB_transfer"/>
    <property type="match status" value="1"/>
</dbReference>
<dbReference type="PANTHER" id="PTHR30244:SF41">
    <property type="entry name" value="UDP-4-AMINO-4-DEOXY-L-ARABINOSE--OXOGLUTARATE AMINOTRANSFERASE"/>
    <property type="match status" value="1"/>
</dbReference>
<evidence type="ECO:0000256" key="16">
    <source>
        <dbReference type="PIRSR" id="PIRSR000390-2"/>
    </source>
</evidence>
<dbReference type="GO" id="GO:0009103">
    <property type="term" value="P:lipopolysaccharide biosynthetic process"/>
    <property type="evidence" value="ECO:0007669"/>
    <property type="project" value="UniProtKB-UniRule"/>
</dbReference>
<evidence type="ECO:0000313" key="17">
    <source>
        <dbReference type="EMBL" id="VUS97070.1"/>
    </source>
</evidence>
<dbReference type="Pfam" id="PF01041">
    <property type="entry name" value="DegT_DnrJ_EryC1"/>
    <property type="match status" value="1"/>
</dbReference>
<sequence length="379" mass="41279">MSDFLPFSRPSMGDAELAALREVLQSGWITTGPKNQALEEAFCILTGNRHAIAVSSATGGMHVTLMALGIGAGDEVITPSQTWVSTLNMICLLGATPVMIDVDPDNLMVTPEAVEAAITPRTKAIVPVHYAGAPVDIDAIRAIGERHGIPVIEDAAHAAGTYYKGHHVGWRGTAIFSFHAIKNMTCAEGGLVVTDDDELAARIRSLKFHGLGVDAYDRQTLGRAPQAEVISPGFKYNLADINAALALVQLDKLAHANLRRAKIAQRYLSELADTPFKPLSVPDWEHQHAWHLFIIRVDETACGISRDALMEKLKAMGIGTGLHFRAAHTQKYYRERFPDVSLPHTEWNSARICSIPLFPDMTDDDVTRVIAALHQLSGR</sequence>
<gene>
    <name evidence="14 17" type="primary">arnB</name>
    <name evidence="17" type="ORF">SB6408_01710</name>
</gene>
<dbReference type="UniPathway" id="UPA00032">
    <property type="reaction ID" value="UER00493"/>
</dbReference>
<evidence type="ECO:0000256" key="11">
    <source>
        <dbReference type="ARBA" id="ARBA00057776"/>
    </source>
</evidence>
<dbReference type="GO" id="GO:0009245">
    <property type="term" value="P:lipid A biosynthetic process"/>
    <property type="evidence" value="ECO:0007669"/>
    <property type="project" value="UniProtKB-KW"/>
</dbReference>
<comment type="similarity">
    <text evidence="13 14">Belongs to the DegT/DnrJ/EryC1 family. ArnB subfamily.</text>
</comment>
<dbReference type="CDD" id="cd00616">
    <property type="entry name" value="AHBA_syn"/>
    <property type="match status" value="1"/>
</dbReference>
<evidence type="ECO:0000256" key="12">
    <source>
        <dbReference type="ARBA" id="ARBA00060687"/>
    </source>
</evidence>
<keyword evidence="7 14" id="KW-0448">Lipopolysaccharide biosynthesis</keyword>
<evidence type="ECO:0000256" key="6">
    <source>
        <dbReference type="ARBA" id="ARBA00022898"/>
    </source>
</evidence>
<dbReference type="InterPro" id="IPR022850">
    <property type="entry name" value="ArnB_NH2Trfase"/>
</dbReference>
<dbReference type="InterPro" id="IPR015421">
    <property type="entry name" value="PyrdxlP-dep_Trfase_major"/>
</dbReference>
<keyword evidence="8 14" id="KW-0443">Lipid metabolism</keyword>
<dbReference type="EMBL" id="CABGHF010000034">
    <property type="protein sequence ID" value="VUS97070.1"/>
    <property type="molecule type" value="Genomic_DNA"/>
</dbReference>
<dbReference type="InterPro" id="IPR015424">
    <property type="entry name" value="PyrdxlP-dep_Trfase"/>
</dbReference>
<keyword evidence="6 14" id="KW-0663">Pyridoxal phosphate</keyword>
<dbReference type="GO" id="GO:0046677">
    <property type="term" value="P:response to antibiotic"/>
    <property type="evidence" value="ECO:0007669"/>
    <property type="project" value="UniProtKB-KW"/>
</dbReference>
<evidence type="ECO:0000256" key="13">
    <source>
        <dbReference type="ARBA" id="ARBA00061345"/>
    </source>
</evidence>
<evidence type="ECO:0000256" key="9">
    <source>
        <dbReference type="ARBA" id="ARBA00023251"/>
    </source>
</evidence>
<accession>A0A564MT32</accession>
<dbReference type="NCBIfam" id="NF008658">
    <property type="entry name" value="PRK11658.1"/>
    <property type="match status" value="1"/>
</dbReference>
<dbReference type="GO" id="GO:0099620">
    <property type="term" value="F:UDP-4-amino-4-deoxy-L-arabinose aminotransferase"/>
    <property type="evidence" value="ECO:0007669"/>
    <property type="project" value="UniProtKB-EC"/>
</dbReference>
<comment type="pathway">
    <text evidence="12 14">Nucleotide-sugar biosynthesis; UDP-4-deoxy-4-formamido-beta-L-arabinose biosynthesis; UDP-4-deoxy-4-formamido-beta-L-arabinose from UDP-alpha-D-glucuronate: step 2/3.</text>
</comment>
<dbReference type="FunFam" id="3.90.1150.10:FF:000030">
    <property type="entry name" value="UDP-4-amino-4-deoxy-L-arabinose--oxoglutarate aminotransferase"/>
    <property type="match status" value="1"/>
</dbReference>
<keyword evidence="9 14" id="KW-0046">Antibiotic resistance</keyword>
<keyword evidence="5 14" id="KW-0808">Transferase</keyword>
<dbReference type="Gene3D" id="3.90.1150.10">
    <property type="entry name" value="Aspartate Aminotransferase, domain 1"/>
    <property type="match status" value="1"/>
</dbReference>
<dbReference type="SUPFAM" id="SSF53383">
    <property type="entry name" value="PLP-dependent transferases"/>
    <property type="match status" value="1"/>
</dbReference>
<reference evidence="17 18" key="1">
    <citation type="submission" date="2019-07" db="EMBL/GenBank/DDBJ databases">
        <authorList>
            <person name="Brisse S."/>
            <person name="Rodrigues C."/>
            <person name="Thorpe H."/>
        </authorList>
    </citation>
    <scope>NUCLEOTIDE SEQUENCE [LARGE SCALE GENOMIC DNA]</scope>
    <source>
        <strain evidence="17">SB6408</strain>
    </source>
</reference>
<evidence type="ECO:0000256" key="8">
    <source>
        <dbReference type="ARBA" id="ARBA00023098"/>
    </source>
</evidence>
<evidence type="ECO:0000256" key="2">
    <source>
        <dbReference type="ARBA" id="ARBA00022516"/>
    </source>
</evidence>
<comment type="cofactor">
    <cofactor evidence="1 14">
        <name>pyridoxal 5'-phosphate</name>
        <dbReference type="ChEBI" id="CHEBI:597326"/>
    </cofactor>
</comment>
<evidence type="ECO:0000256" key="1">
    <source>
        <dbReference type="ARBA" id="ARBA00001933"/>
    </source>
</evidence>
<evidence type="ECO:0000256" key="7">
    <source>
        <dbReference type="ARBA" id="ARBA00022985"/>
    </source>
</evidence>
<feature type="active site" description="Proton acceptor" evidence="15">
    <location>
        <position position="182"/>
    </location>
</feature>
<keyword evidence="2 14" id="KW-0444">Lipid biosynthesis</keyword>
<keyword evidence="3 14" id="KW-0441">Lipid A biosynthesis</keyword>